<evidence type="ECO:0000256" key="5">
    <source>
        <dbReference type="SAM" id="MobiDB-lite"/>
    </source>
</evidence>
<feature type="transmembrane region" description="Helical" evidence="6">
    <location>
        <begin position="147"/>
        <end position="167"/>
    </location>
</feature>
<dbReference type="PROSITE" id="PS51503">
    <property type="entry name" value="HIG1"/>
    <property type="match status" value="1"/>
</dbReference>
<sequence>MKILTKEEEREHYNATVTGGLIGGALGTAVGTAGVMAASARYPAFRSLTLPFRAFLIASTGTFASIVAADSYSRRFETSRQPDRSYHDEAQTLQDRINANRSTKERAMAWMGENRYGIVFGSWVASLGTAFGLVGRNPYLTGPQKLVQARVYAQGLTLAVVIISLAFETTDSATGKGRWETVKIIDPNDPEHKHIIEKKIHHERYAGEDQWRDMVDAEEERMKEREAAVKRREQIANKKGKTASSEKHEAEEAKEDSK</sequence>
<feature type="compositionally biased region" description="Basic and acidic residues" evidence="5">
    <location>
        <begin position="244"/>
        <end position="258"/>
    </location>
</feature>
<protein>
    <recommendedName>
        <fullName evidence="7">HIG1 domain-containing protein</fullName>
    </recommendedName>
</protein>
<gene>
    <name evidence="8" type="ORF">R9X50_00691600</name>
</gene>
<evidence type="ECO:0000313" key="8">
    <source>
        <dbReference type="EMBL" id="WPH04032.1"/>
    </source>
</evidence>
<dbReference type="InterPro" id="IPR040153">
    <property type="entry name" value="Rcf2"/>
</dbReference>
<keyword evidence="3 6" id="KW-1133">Transmembrane helix</keyword>
<evidence type="ECO:0000259" key="7">
    <source>
        <dbReference type="PROSITE" id="PS51503"/>
    </source>
</evidence>
<keyword evidence="2 6" id="KW-0812">Transmembrane</keyword>
<dbReference type="PANTHER" id="PTHR28018">
    <property type="entry name" value="RESPIRATORY SUPERCOMPLEX FACTOR 2, MITOCHONDRIAL"/>
    <property type="match status" value="1"/>
</dbReference>
<feature type="transmembrane region" description="Helical" evidence="6">
    <location>
        <begin position="52"/>
        <end position="72"/>
    </location>
</feature>
<feature type="compositionally biased region" description="Basic and acidic residues" evidence="5">
    <location>
        <begin position="216"/>
        <end position="236"/>
    </location>
</feature>
<dbReference type="AlphaFoldDB" id="A0AAQ3M8R8"/>
<feature type="transmembrane region" description="Helical" evidence="6">
    <location>
        <begin position="116"/>
        <end position="135"/>
    </location>
</feature>
<evidence type="ECO:0000313" key="9">
    <source>
        <dbReference type="Proteomes" id="UP001303373"/>
    </source>
</evidence>
<dbReference type="InterPro" id="IPR007667">
    <property type="entry name" value="Hypoxia_induced_domain"/>
</dbReference>
<accession>A0AAQ3M8R8</accession>
<evidence type="ECO:0000256" key="3">
    <source>
        <dbReference type="ARBA" id="ARBA00022989"/>
    </source>
</evidence>
<dbReference type="GO" id="GO:0005739">
    <property type="term" value="C:mitochondrion"/>
    <property type="evidence" value="ECO:0007669"/>
    <property type="project" value="UniProtKB-SubCell"/>
</dbReference>
<evidence type="ECO:0000256" key="4">
    <source>
        <dbReference type="ARBA" id="ARBA00023136"/>
    </source>
</evidence>
<dbReference type="EMBL" id="CP138591">
    <property type="protein sequence ID" value="WPH04032.1"/>
    <property type="molecule type" value="Genomic_DNA"/>
</dbReference>
<dbReference type="GO" id="GO:0033617">
    <property type="term" value="P:mitochondrial respiratory chain complex IV assembly"/>
    <property type="evidence" value="ECO:0007669"/>
    <property type="project" value="TreeGrafter"/>
</dbReference>
<comment type="subcellular location">
    <subcellularLocation>
        <location evidence="1">Mitochondrion</location>
    </subcellularLocation>
</comment>
<proteinExistence type="predicted"/>
<dbReference type="PANTHER" id="PTHR28018:SF3">
    <property type="entry name" value="RESPIRATORY SUPERCOMPLEX FACTOR 2, MITOCHONDRIAL"/>
    <property type="match status" value="1"/>
</dbReference>
<name>A0AAQ3M8R8_9PEZI</name>
<feature type="domain" description="HIG1" evidence="7">
    <location>
        <begin position="88"/>
        <end position="179"/>
    </location>
</feature>
<feature type="transmembrane region" description="Helical" evidence="6">
    <location>
        <begin position="21"/>
        <end position="40"/>
    </location>
</feature>
<evidence type="ECO:0000256" key="2">
    <source>
        <dbReference type="ARBA" id="ARBA00022692"/>
    </source>
</evidence>
<organism evidence="8 9">
    <name type="scientific">Acrodontium crateriforme</name>
    <dbReference type="NCBI Taxonomy" id="150365"/>
    <lineage>
        <taxon>Eukaryota</taxon>
        <taxon>Fungi</taxon>
        <taxon>Dikarya</taxon>
        <taxon>Ascomycota</taxon>
        <taxon>Pezizomycotina</taxon>
        <taxon>Dothideomycetes</taxon>
        <taxon>Dothideomycetidae</taxon>
        <taxon>Mycosphaerellales</taxon>
        <taxon>Teratosphaeriaceae</taxon>
        <taxon>Acrodontium</taxon>
    </lineage>
</organism>
<dbReference type="Pfam" id="PF04588">
    <property type="entry name" value="HIG_1_N"/>
    <property type="match status" value="1"/>
</dbReference>
<keyword evidence="9" id="KW-1185">Reference proteome</keyword>
<feature type="region of interest" description="Disordered" evidence="5">
    <location>
        <begin position="216"/>
        <end position="258"/>
    </location>
</feature>
<evidence type="ECO:0000256" key="1">
    <source>
        <dbReference type="ARBA" id="ARBA00004173"/>
    </source>
</evidence>
<evidence type="ECO:0000256" key="6">
    <source>
        <dbReference type="SAM" id="Phobius"/>
    </source>
</evidence>
<reference evidence="8 9" key="1">
    <citation type="submission" date="2023-11" db="EMBL/GenBank/DDBJ databases">
        <title>An acidophilic fungus is an integral part of prey digestion in a carnivorous sundew plant.</title>
        <authorList>
            <person name="Tsai I.J."/>
        </authorList>
    </citation>
    <scope>NUCLEOTIDE SEQUENCE [LARGE SCALE GENOMIC DNA]</scope>
    <source>
        <strain evidence="8">169a</strain>
    </source>
</reference>
<dbReference type="Proteomes" id="UP001303373">
    <property type="component" value="Chromosome 12"/>
</dbReference>
<keyword evidence="4 6" id="KW-0472">Membrane</keyword>